<dbReference type="InterPro" id="IPR036514">
    <property type="entry name" value="SGNH_hydro_sf"/>
</dbReference>
<keyword evidence="2" id="KW-0378">Hydrolase</keyword>
<reference evidence="2" key="1">
    <citation type="journal article" date="2015" name="ISME J.">
        <title>Draft Genome Sequence of Streptomyces incarnatus NRRL8089, which Produces the Nucleoside Antibiotic Sinefungin.</title>
        <authorList>
            <person name="Oshima K."/>
            <person name="Hattori M."/>
            <person name="Shimizu H."/>
            <person name="Fukuda K."/>
            <person name="Nemoto M."/>
            <person name="Inagaki K."/>
            <person name="Tamura T."/>
        </authorList>
    </citation>
    <scope>NUCLEOTIDE SEQUENCE</scope>
    <source>
        <strain evidence="2">FACHB-1375</strain>
    </source>
</reference>
<gene>
    <name evidence="2" type="ORF">H6G03_05115</name>
</gene>
<dbReference type="AlphaFoldDB" id="A0A926VB14"/>
<comment type="caution">
    <text evidence="2">The sequence shown here is derived from an EMBL/GenBank/DDBJ whole genome shotgun (WGS) entry which is preliminary data.</text>
</comment>
<reference evidence="2" key="2">
    <citation type="submission" date="2020-08" db="EMBL/GenBank/DDBJ databases">
        <authorList>
            <person name="Chen M."/>
            <person name="Teng W."/>
            <person name="Zhao L."/>
            <person name="Hu C."/>
            <person name="Zhou Y."/>
            <person name="Han B."/>
            <person name="Song L."/>
            <person name="Shu W."/>
        </authorList>
    </citation>
    <scope>NUCLEOTIDE SEQUENCE</scope>
    <source>
        <strain evidence="2">FACHB-1375</strain>
    </source>
</reference>
<dbReference type="PANTHER" id="PTHR30383">
    <property type="entry name" value="THIOESTERASE 1/PROTEASE 1/LYSOPHOSPHOLIPASE L1"/>
    <property type="match status" value="1"/>
</dbReference>
<dbReference type="Pfam" id="PF13472">
    <property type="entry name" value="Lipase_GDSL_2"/>
    <property type="match status" value="1"/>
</dbReference>
<dbReference type="RefSeq" id="WP_190462754.1">
    <property type="nucleotide sequence ID" value="NZ_JACJPW010000009.1"/>
</dbReference>
<sequence length="256" mass="28711">MQKSPRLLRLTMLLCLVALIGSVALNFRLFFAARHYYILLNQTNLDPLGLQHFRAKSSQRDVSNTATANVVFFGDSRAEEWPFPSGLKGFSFANRGITGQTSSQVLERFDKHVLPLRPKIIVVQVGINDLKTIPLFPRQKASIIANCKDNIGEIVKRSHSLGTTVILTTIFPVAEVPLARRPFWSSEVDRAILEVNSYIYSLQAPNVIILDTYALLAEKGKGKNKFYRDTLHTNAKGYEVLNKELAKILAGIKIEK</sequence>
<dbReference type="GO" id="GO:0004622">
    <property type="term" value="F:phosphatidylcholine lysophospholipase activity"/>
    <property type="evidence" value="ECO:0007669"/>
    <property type="project" value="TreeGrafter"/>
</dbReference>
<evidence type="ECO:0000259" key="1">
    <source>
        <dbReference type="Pfam" id="PF13472"/>
    </source>
</evidence>
<organism evidence="2 3">
    <name type="scientific">Aerosakkonema funiforme FACHB-1375</name>
    <dbReference type="NCBI Taxonomy" id="2949571"/>
    <lineage>
        <taxon>Bacteria</taxon>
        <taxon>Bacillati</taxon>
        <taxon>Cyanobacteriota</taxon>
        <taxon>Cyanophyceae</taxon>
        <taxon>Oscillatoriophycideae</taxon>
        <taxon>Aerosakkonematales</taxon>
        <taxon>Aerosakkonemataceae</taxon>
        <taxon>Aerosakkonema</taxon>
    </lineage>
</organism>
<feature type="domain" description="SGNH hydrolase-type esterase" evidence="1">
    <location>
        <begin position="89"/>
        <end position="240"/>
    </location>
</feature>
<evidence type="ECO:0000313" key="2">
    <source>
        <dbReference type="EMBL" id="MBD2180491.1"/>
    </source>
</evidence>
<keyword evidence="3" id="KW-1185">Reference proteome</keyword>
<dbReference type="Proteomes" id="UP000641646">
    <property type="component" value="Unassembled WGS sequence"/>
</dbReference>
<dbReference type="EMBL" id="JACJPW010000009">
    <property type="protein sequence ID" value="MBD2180491.1"/>
    <property type="molecule type" value="Genomic_DNA"/>
</dbReference>
<protein>
    <submittedName>
        <fullName evidence="2">SGNH/GDSL hydrolase family protein</fullName>
    </submittedName>
</protein>
<evidence type="ECO:0000313" key="3">
    <source>
        <dbReference type="Proteomes" id="UP000641646"/>
    </source>
</evidence>
<dbReference type="PANTHER" id="PTHR30383:SF5">
    <property type="entry name" value="SGNH HYDROLASE-TYPE ESTERASE DOMAIN-CONTAINING PROTEIN"/>
    <property type="match status" value="1"/>
</dbReference>
<dbReference type="InterPro" id="IPR051532">
    <property type="entry name" value="Ester_Hydrolysis_Enzymes"/>
</dbReference>
<dbReference type="Gene3D" id="3.40.50.1110">
    <property type="entry name" value="SGNH hydrolase"/>
    <property type="match status" value="1"/>
</dbReference>
<dbReference type="InterPro" id="IPR013830">
    <property type="entry name" value="SGNH_hydro"/>
</dbReference>
<proteinExistence type="predicted"/>
<accession>A0A926VB14</accession>
<name>A0A926VB14_9CYAN</name>
<dbReference type="SUPFAM" id="SSF52266">
    <property type="entry name" value="SGNH hydrolase"/>
    <property type="match status" value="1"/>
</dbReference>